<reference evidence="4 5" key="1">
    <citation type="submission" date="2024-07" db="EMBL/GenBank/DDBJ databases">
        <title>Description of Labrys sedimenti sp. nov., isolated from a diclofenac-degrading enrichment culture.</title>
        <authorList>
            <person name="Tancsics A."/>
            <person name="Csepanyi A."/>
        </authorList>
    </citation>
    <scope>NUCLEOTIDE SEQUENCE [LARGE SCALE GENOMIC DNA]</scope>
    <source>
        <strain evidence="4 5">LMG 23578</strain>
    </source>
</reference>
<evidence type="ECO:0000259" key="3">
    <source>
        <dbReference type="PROSITE" id="PS51208"/>
    </source>
</evidence>
<dbReference type="InterPro" id="IPR005546">
    <property type="entry name" value="Autotransporte_beta"/>
</dbReference>
<dbReference type="SMART" id="SM00869">
    <property type="entry name" value="Autotransporter"/>
    <property type="match status" value="1"/>
</dbReference>
<name>A0ABV3PV39_9HYPH</name>
<evidence type="ECO:0000313" key="4">
    <source>
        <dbReference type="EMBL" id="MEW9309476.1"/>
    </source>
</evidence>
<dbReference type="EMBL" id="JBFNQD010000014">
    <property type="protein sequence ID" value="MEW9309476.1"/>
    <property type="molecule type" value="Genomic_DNA"/>
</dbReference>
<sequence>MLGASMLSIGMAGPALADCSTSGSIQTCTGNLPTGVQLDAGPTTLNVNSLSGPVNGQVLLRQNGGDGGNGHDGALFVPPASGGGGGSGGGSAPTVTGQSFNQTTGVAVINYSDGSIITLTPKAGSSTLYTKQTQTPKSGGGYDTTSVDIPATVTPNEADGSITISLGTNGDAGTMTIKPGAAGGSLTGGGLNLNYAGTGQTLTTTGQPGVIAISRGGDGGDGGDYYLGGGGARGGNGGAGGSATVTSKGDITVTNGYGVVAQSIGGSGGHGGGSYTVVGSGGEGGKGGAAGAASVTAGEGTITTYGDNSGGLAAISQGGKGGAGGSAGGIVASSGDASGAGRGGSASVTALEGLTIVTHGANSHGLLAQSIGGSGGSSGSAGGLGAIGGQGGTGGDAGTVDARNFGDVTTNGTHSFGILAQSIGGGGGSGSGGGGLVVLGADGAAGGAGGNVTAVNGGSITTKGFNSTGIFAQSIGGGGGDGGSSGGLVAIGGKGSTTSNAGTVDVTNAAGGSITTYQSFSQGIFAQSVGGGGGNGGSSGGLFTVGGQGGSGGNGGAVTVISAGSIETGINAKADSSAVTDSAAIFAQSVGGGGGNGGNALAVGTGITVALGGKGGVGGTGANVSVLRDDVDPAQASSASIITWGDRSAGIFAQSVGGGGGNGGFGISANGGPISASIALGGSGGDGGGAGNVQVDTKGSIETHGSGSTGIFAQSVGGGGGNGGLAVAGSAGLVQASIALGGGGGKGGDAGTVNVSNLSVITTAGDNASGILAQSVGGGGGNGGVSVAAGLGLASANVGLGGTGEKGGSGKSVTVDSNGDIATGGKNSSAILAQSIGGGGGNGGLAVGAGISGVGASVTLGGSGAQAGHGDIVSVTSTGNLLTKEDNSAAILAQSVGGGGGNGGSTVAGQLSVAGNVNVGLGGTAGGGGNGGAVTVKAYKPAGATGNAATLETDGNNSAGILAQSIGGGGGNGGFAGALALSGGVSAGISLGGGGGSGGSGASVQVDQSHNILTKGDNSAGVLAQSIGGGGGNGGFAATLSGSAPLVGVSGSAAISLGGKGGAGNNAGTVSVTSNGAIQTEGDRSDAVLAQSIGGGGGNGGFGLSGSFNVGGVGAASVAIGGSGGVGADAALVTVKSTGPILTKGDASNGLVAQSIGGGGGNGGFSGSASLSSSISIGVAVGGTGGDGGNGGGVDLTNQGAVQVTGANAAGVLAQSIGGGGGNGGSGIAASLGGSAGLSVAVGRSGGSGGTASAVSVTSNGDILNGAGTGSVADGNYKATTANGGGILAQSIGGGGGNGGFSGSLALGGVGALSLSLGGSGGDGGSAGTVNVQNGTQQASNITTLGDLSAGITAQSIGGGGGNGGFGIGVSGSGVVSLSAAVGGKGGSGNTASAVTVGSNGDIVTFGNFSAGIAAQSIGGGGGNGGFAVSGSIALAPEGGGSAAVAVGGSAGAGATAGNVGVTNKGAVATFGTSSTGILAQSLGGGGGNGGFAAAGAITVSPEGGASIAVAVGGAGGNGGTAGKVTVSQTGAVATEGDQSTGVLAQSIGGGGGNGGFAGTLSANIGNGVALGASVGGTGGDGAKADAVEVIVNGDVSTDGILSSGVIGQSIGGSGGNGGFSVAGTLQIGQGGSLNASVGGFGGDGGKAGNVDVSHTGNLQTKGDLSLGLLAQSIGGGGGNGGFAGSLSATIGEGVALGVSVGGEGGGGATAGNAKASNIGNVATFGAGSTAILAQSIGGNGGNGGASVAGAVGVGEQNVSLAVSVGGFGGDGAKAGSAEVDSTGLIYTKGALSHGLAAQSIGGGGGNGGFSVAGNLNVSTGTGGSASVSVGGGGGSGSTGGDVTIKSNVGKVLPTDNSATIQTAGDGSNGIYAQSIGGGGGSGGFSGALSLTFSEGATAGFGISVGGFGGTGNDAGAVKVTSVDNILTGSKTQIGDETQITGKGSNGILAQSIGGGGGDGGFSGAATITGGASGSTQAGVSLSLGGFGGAAGNGGAVTVDSTGLITTWGDHADGVLAQSIGGGGGNGGMSFAGAVGVSQNAVDVSLSMGGFGGAGGTGGNVSVTRNGTILTAGDYSVGLAGQSIGGGGGNGGLSITGAFGGTSSKNISASLGGFGGAGTGAGLVTIGNTGDIGTTGIGSQAILAQSIGGGGGNGGLAGSAVFGVGGENTNLNFGAAVGGKGGSGGTGGDVKVTSNGNLQTQGDAAQGILAQSIGGGGGNGGSSLSGVLGVGGASQGRTINVSFAVGGLGGDGNTAGNVTVDQSGSIQTDGSGSHGIQAQSIGGGGGNGGQANSLSLVLTKACTLPVVCTAPEETKNNFSFQATVGGFGGTGNDAGTVTVGNDGVIVTKGDASSGIFAQSIGGGGGQGGSGIIGLQDVVPSPYSYATLAAMPFGAVGIAKNYVVAVGGYGGSAGNGNTVTIDNQGQIQTEGIYSWGIFAQSVGGGGGNSGNAVAGLTGTIGLGGGALADLLGVDSGSAGDGGTVTVTNGKSGDVEIGAIQANGTISSGAILAQSIGGGGGQGGAGSGLIDIGGDGGAAGNGGAVTVTNFAYLGTKGLFSNGITAQSVGGGGGTGGGGSLSALAIGGAGGAAGNGGTVAVANAGDIFTEGRESNGVTAQSIGGGGGTGGGFLYDKQGIGSLVGSVNLVQVGGSGGASGDGGSVGIANSGFVQTEGDFSNGLFAQSVGGGGGIGGGGLGAVAIGGKSGAGGKGGDVTISNAAGGQDVDLTPGDSNDDPIKISIITTGDQSNAIMAQSVGGGGGSSGETYGLVSFERGAAAGSDGGMVKVTNAGSLLTFGQNSTAIFAQSVGGGGGYAAAATGLGAWGADAGGGGNGGAVSVINTAELIATDGTNAHGIFAQSIGGGGGVVNSLGGLTVPKPFIDALPETAQGVVTNLLDGKSVGIGFAGSAGGDGKAGDVTINQTGNIMTVGSGSFAILAQSAGKTNGNIAITVNADSSIVGGTGMGAGVGFLDGATNTLANAGVIADLGKTVGLALDKDKKLIGTGWIDGLAVYGSAGNEAVTNTNLVTGSVKLGTGLNTFDNQNGAWFVTGDTVQLGDTAAHLFSNAGFMAIGGVNRVFTTNETGYFGQKADGSYMLDFDLDRNADWSTTTSMAMLAAALPDLSNPGFTDLLNVSGAADLAGKVSINLLNPGKATPGTSDHVIVHTEKGVTDSGMTIDAIPTAVANYSLIFTDYDAILRTKIDFSADGLTENGHAVGNAINAIQTDQTSPKFVPLAAAIFFQPDVAALQKTYDSIDGEGTAGVQQTLFSDSGAFMRSVMQQADFWRNGNAVDLTGKTVGGCSADVGGKTVKGASFCDTRLWRAWITGYGGGSSFDGNTVVGSGNLKTHNQGIAAGLDYQFDPNYLIGLSVGGGHSAFGVEQRATTGKVDAGHFALYGAAKYGNFYANGLLGFDVMHATTQRYAMIQGTNAPINPVAGAYDALGNSFDGRAISARLEGGYKANFSGVNVTPFAALQFSSLHLDGSTEHAQGTTGGLALNYAGRTINSFPSFLGAQIDTRFYFGETTYLEPFLRASWVHEFANRRSVEAGFTAAPGYNFVVYGASAPRDSALVEAGVNLVSASGLSVYGKFSGNFSKSSHDLTGSGGLRYSW</sequence>
<evidence type="ECO:0000313" key="5">
    <source>
        <dbReference type="Proteomes" id="UP001555786"/>
    </source>
</evidence>
<organism evidence="4 5">
    <name type="scientific">Labrys neptuniae</name>
    <dbReference type="NCBI Taxonomy" id="376174"/>
    <lineage>
        <taxon>Bacteria</taxon>
        <taxon>Pseudomonadati</taxon>
        <taxon>Pseudomonadota</taxon>
        <taxon>Alphaproteobacteria</taxon>
        <taxon>Hyphomicrobiales</taxon>
        <taxon>Xanthobacteraceae</taxon>
        <taxon>Labrys</taxon>
    </lineage>
</organism>
<accession>A0ABV3PV39</accession>
<feature type="region of interest" description="Disordered" evidence="1">
    <location>
        <begin position="56"/>
        <end position="97"/>
    </location>
</feature>
<dbReference type="RefSeq" id="WP_367626174.1">
    <property type="nucleotide sequence ID" value="NZ_JBFNQD010000014.1"/>
</dbReference>
<comment type="caution">
    <text evidence="4">The sequence shown here is derived from an EMBL/GenBank/DDBJ whole genome shotgun (WGS) entry which is preliminary data.</text>
</comment>
<feature type="signal peptide" evidence="2">
    <location>
        <begin position="1"/>
        <end position="17"/>
    </location>
</feature>
<dbReference type="InterPro" id="IPR036709">
    <property type="entry name" value="Autotransporte_beta_dom_sf"/>
</dbReference>
<evidence type="ECO:0000256" key="1">
    <source>
        <dbReference type="SAM" id="MobiDB-lite"/>
    </source>
</evidence>
<proteinExistence type="predicted"/>
<feature type="chain" id="PRO_5045571652" description="Autotransporter domain-containing protein" evidence="2">
    <location>
        <begin position="18"/>
        <end position="3609"/>
    </location>
</feature>
<dbReference type="SUPFAM" id="SSF103515">
    <property type="entry name" value="Autotransporter"/>
    <property type="match status" value="1"/>
</dbReference>
<feature type="domain" description="Autotransporter" evidence="3">
    <location>
        <begin position="3315"/>
        <end position="3609"/>
    </location>
</feature>
<protein>
    <recommendedName>
        <fullName evidence="3">Autotransporter domain-containing protein</fullName>
    </recommendedName>
</protein>
<feature type="compositionally biased region" description="Gly residues" evidence="1">
    <location>
        <begin position="81"/>
        <end position="91"/>
    </location>
</feature>
<dbReference type="Proteomes" id="UP001555786">
    <property type="component" value="Unassembled WGS sequence"/>
</dbReference>
<keyword evidence="5" id="KW-1185">Reference proteome</keyword>
<gene>
    <name evidence="4" type="ORF">ABXS05_28255</name>
</gene>
<dbReference type="PROSITE" id="PS51208">
    <property type="entry name" value="AUTOTRANSPORTER"/>
    <property type="match status" value="1"/>
</dbReference>
<keyword evidence="2" id="KW-0732">Signal</keyword>
<evidence type="ECO:0000256" key="2">
    <source>
        <dbReference type="SAM" id="SignalP"/>
    </source>
</evidence>